<protein>
    <submittedName>
        <fullName evidence="3">Uncharacterized protein</fullName>
    </submittedName>
</protein>
<dbReference type="GO" id="GO:0009395">
    <property type="term" value="P:phospholipid catabolic process"/>
    <property type="evidence" value="ECO:0007669"/>
    <property type="project" value="TreeGrafter"/>
</dbReference>
<dbReference type="EMBL" id="CP136890">
    <property type="protein sequence ID" value="WOK95069.1"/>
    <property type="molecule type" value="Genomic_DNA"/>
</dbReference>
<keyword evidence="4" id="KW-1185">Reference proteome</keyword>
<evidence type="ECO:0000256" key="1">
    <source>
        <dbReference type="ARBA" id="ARBA00022737"/>
    </source>
</evidence>
<evidence type="ECO:0000313" key="3">
    <source>
        <dbReference type="EMBL" id="WOK95069.1"/>
    </source>
</evidence>
<dbReference type="Proteomes" id="UP001327560">
    <property type="component" value="Chromosome 1"/>
</dbReference>
<dbReference type="GO" id="GO:0005886">
    <property type="term" value="C:plasma membrane"/>
    <property type="evidence" value="ECO:0007669"/>
    <property type="project" value="TreeGrafter"/>
</dbReference>
<gene>
    <name evidence="3" type="ORF">Cni_G03776</name>
</gene>
<keyword evidence="1" id="KW-0677">Repeat</keyword>
<keyword evidence="2" id="KW-0443">Lipid metabolism</keyword>
<accession>A0AAQ3JU65</accession>
<evidence type="ECO:0000313" key="4">
    <source>
        <dbReference type="Proteomes" id="UP001327560"/>
    </source>
</evidence>
<name>A0AAQ3JU65_9LILI</name>
<reference evidence="3 4" key="1">
    <citation type="submission" date="2023-10" db="EMBL/GenBank/DDBJ databases">
        <title>Chromosome-scale genome assembly provides insights into flower coloration mechanisms of Canna indica.</title>
        <authorList>
            <person name="Li C."/>
        </authorList>
    </citation>
    <scope>NUCLEOTIDE SEQUENCE [LARGE SCALE GENOMIC DNA]</scope>
    <source>
        <tissue evidence="3">Flower</tissue>
    </source>
</reference>
<dbReference type="InterPro" id="IPR015679">
    <property type="entry name" value="PLipase_D_fam"/>
</dbReference>
<dbReference type="PANTHER" id="PTHR18896:SF115">
    <property type="entry name" value="PHOSPHOLIPASE D ALPHA 1"/>
    <property type="match status" value="1"/>
</dbReference>
<organism evidence="3 4">
    <name type="scientific">Canna indica</name>
    <name type="common">Indian-shot</name>
    <dbReference type="NCBI Taxonomy" id="4628"/>
    <lineage>
        <taxon>Eukaryota</taxon>
        <taxon>Viridiplantae</taxon>
        <taxon>Streptophyta</taxon>
        <taxon>Embryophyta</taxon>
        <taxon>Tracheophyta</taxon>
        <taxon>Spermatophyta</taxon>
        <taxon>Magnoliopsida</taxon>
        <taxon>Liliopsida</taxon>
        <taxon>Zingiberales</taxon>
        <taxon>Cannaceae</taxon>
        <taxon>Canna</taxon>
    </lineage>
</organism>
<dbReference type="PANTHER" id="PTHR18896">
    <property type="entry name" value="PHOSPHOLIPASE D"/>
    <property type="match status" value="1"/>
</dbReference>
<dbReference type="GO" id="GO:0004630">
    <property type="term" value="F:phospholipase D activity"/>
    <property type="evidence" value="ECO:0007669"/>
    <property type="project" value="TreeGrafter"/>
</dbReference>
<evidence type="ECO:0000256" key="2">
    <source>
        <dbReference type="ARBA" id="ARBA00023098"/>
    </source>
</evidence>
<proteinExistence type="predicted"/>
<dbReference type="AlphaFoldDB" id="A0AAQ3JU65"/>
<sequence>MGNFPKKDLNFFKNCQLSDRIPIERRKRCINHRIKQECISCNSGNSTPRAVSPHPSIITGILGQLKSSNLIPHDIGALHLIPKELSLKIISKIEAGECFTVYVVVPMWPEGVPVSGYVQAILDWQRRTMEMMYANIIEALQAKGIEANPKDYLIFFCLGNREVKKSGEYEPEEQPPPDTNYYRAQEAMRIMIYVHTKMMMARRQIHGFRMALWYEHLGMLDDVFQNPESLELSFLLSSLTSPCIYASMSSSTLLGGRDIIVAASMALRHRRCCVKEARDDDLATSGQVALSTMPYGMVASLTMRGL</sequence>